<dbReference type="Pfam" id="PF00096">
    <property type="entry name" value="zf-C2H2"/>
    <property type="match status" value="2"/>
</dbReference>
<evidence type="ECO:0000256" key="1">
    <source>
        <dbReference type="ARBA" id="ARBA00003767"/>
    </source>
</evidence>
<name>A0AAV2BJM6_9ARAC</name>
<dbReference type="GO" id="GO:0000978">
    <property type="term" value="F:RNA polymerase II cis-regulatory region sequence-specific DNA binding"/>
    <property type="evidence" value="ECO:0007669"/>
    <property type="project" value="TreeGrafter"/>
</dbReference>
<evidence type="ECO:0000256" key="9">
    <source>
        <dbReference type="ARBA" id="ARBA00023125"/>
    </source>
</evidence>
<keyword evidence="5" id="KW-0677">Repeat</keyword>
<keyword evidence="15" id="KW-1185">Reference proteome</keyword>
<protein>
    <recommendedName>
        <fullName evidence="13">C2H2-type domain-containing protein</fullName>
    </recommendedName>
</protein>
<evidence type="ECO:0000256" key="4">
    <source>
        <dbReference type="ARBA" id="ARBA00022723"/>
    </source>
</evidence>
<dbReference type="GO" id="GO:0005634">
    <property type="term" value="C:nucleus"/>
    <property type="evidence" value="ECO:0007669"/>
    <property type="project" value="UniProtKB-SubCell"/>
</dbReference>
<evidence type="ECO:0000256" key="7">
    <source>
        <dbReference type="ARBA" id="ARBA00022833"/>
    </source>
</evidence>
<evidence type="ECO:0000256" key="5">
    <source>
        <dbReference type="ARBA" id="ARBA00022737"/>
    </source>
</evidence>
<dbReference type="EMBL" id="CAXIEN010000391">
    <property type="protein sequence ID" value="CAL1296172.1"/>
    <property type="molecule type" value="Genomic_DNA"/>
</dbReference>
<feature type="domain" description="C2H2-type" evidence="13">
    <location>
        <begin position="57"/>
        <end position="84"/>
    </location>
</feature>
<sequence>MLINSFCSFSAKLELNVLGNIKIMRSGKIQEQSSKSISRLIPSNFFHPVQESVHQELKCPYCSYSAAFNSLLKRHVLTHTGEKPFSCSVCHRGFTQKQSLKRHFIVHLEKTVLE</sequence>
<dbReference type="PROSITE" id="PS00028">
    <property type="entry name" value="ZINC_FINGER_C2H2_1"/>
    <property type="match status" value="1"/>
</dbReference>
<dbReference type="PANTHER" id="PTHR46105:SF28">
    <property type="entry name" value="ZINC FINGER PROTEIN 37-LIKE"/>
    <property type="match status" value="1"/>
</dbReference>
<evidence type="ECO:0000256" key="12">
    <source>
        <dbReference type="PROSITE-ProRule" id="PRU00042"/>
    </source>
</evidence>
<evidence type="ECO:0000259" key="13">
    <source>
        <dbReference type="PROSITE" id="PS50157"/>
    </source>
</evidence>
<dbReference type="GO" id="GO:0000981">
    <property type="term" value="F:DNA-binding transcription factor activity, RNA polymerase II-specific"/>
    <property type="evidence" value="ECO:0007669"/>
    <property type="project" value="TreeGrafter"/>
</dbReference>
<keyword evidence="6 12" id="KW-0863">Zinc-finger</keyword>
<dbReference type="InterPro" id="IPR013087">
    <property type="entry name" value="Znf_C2H2_type"/>
</dbReference>
<evidence type="ECO:0000313" key="14">
    <source>
        <dbReference type="EMBL" id="CAL1296172.1"/>
    </source>
</evidence>
<dbReference type="SUPFAM" id="SSF57667">
    <property type="entry name" value="beta-beta-alpha zinc fingers"/>
    <property type="match status" value="1"/>
</dbReference>
<evidence type="ECO:0000313" key="15">
    <source>
        <dbReference type="Proteomes" id="UP001497382"/>
    </source>
</evidence>
<feature type="domain" description="C2H2-type" evidence="13">
    <location>
        <begin position="85"/>
        <end position="112"/>
    </location>
</feature>
<dbReference type="Gene3D" id="3.30.160.60">
    <property type="entry name" value="Classic Zinc Finger"/>
    <property type="match status" value="2"/>
</dbReference>
<keyword evidence="4" id="KW-0479">Metal-binding</keyword>
<keyword evidence="9" id="KW-0238">DNA-binding</keyword>
<evidence type="ECO:0000256" key="10">
    <source>
        <dbReference type="ARBA" id="ARBA00023163"/>
    </source>
</evidence>
<accession>A0AAV2BJM6</accession>
<dbReference type="FunFam" id="3.30.160.60:FF:000771">
    <property type="entry name" value="zinc finger protein 648"/>
    <property type="match status" value="1"/>
</dbReference>
<dbReference type="PANTHER" id="PTHR46105">
    <property type="entry name" value="AGAP004733-PA"/>
    <property type="match status" value="1"/>
</dbReference>
<comment type="similarity">
    <text evidence="3">Belongs to the krueppel C2H2-type zinc-finger protein family.</text>
</comment>
<comment type="subcellular location">
    <subcellularLocation>
        <location evidence="2">Nucleus</location>
    </subcellularLocation>
</comment>
<dbReference type="AlphaFoldDB" id="A0AAV2BJM6"/>
<evidence type="ECO:0000256" key="2">
    <source>
        <dbReference type="ARBA" id="ARBA00004123"/>
    </source>
</evidence>
<proteinExistence type="inferred from homology"/>
<dbReference type="SMART" id="SM00355">
    <property type="entry name" value="ZnF_C2H2"/>
    <property type="match status" value="2"/>
</dbReference>
<comment type="function">
    <text evidence="1">May be involved in transcriptional regulation.</text>
</comment>
<keyword evidence="8" id="KW-0805">Transcription regulation</keyword>
<keyword evidence="7" id="KW-0862">Zinc</keyword>
<keyword evidence="10" id="KW-0804">Transcription</keyword>
<comment type="caution">
    <text evidence="14">The sequence shown here is derived from an EMBL/GenBank/DDBJ whole genome shotgun (WGS) entry which is preliminary data.</text>
</comment>
<reference evidence="14 15" key="1">
    <citation type="submission" date="2024-04" db="EMBL/GenBank/DDBJ databases">
        <authorList>
            <person name="Rising A."/>
            <person name="Reimegard J."/>
            <person name="Sonavane S."/>
            <person name="Akerstrom W."/>
            <person name="Nylinder S."/>
            <person name="Hedman E."/>
            <person name="Kallberg Y."/>
        </authorList>
    </citation>
    <scope>NUCLEOTIDE SEQUENCE [LARGE SCALE GENOMIC DNA]</scope>
</reference>
<evidence type="ECO:0000256" key="3">
    <source>
        <dbReference type="ARBA" id="ARBA00006991"/>
    </source>
</evidence>
<evidence type="ECO:0000256" key="11">
    <source>
        <dbReference type="ARBA" id="ARBA00023242"/>
    </source>
</evidence>
<organism evidence="14 15">
    <name type="scientific">Larinioides sclopetarius</name>
    <dbReference type="NCBI Taxonomy" id="280406"/>
    <lineage>
        <taxon>Eukaryota</taxon>
        <taxon>Metazoa</taxon>
        <taxon>Ecdysozoa</taxon>
        <taxon>Arthropoda</taxon>
        <taxon>Chelicerata</taxon>
        <taxon>Arachnida</taxon>
        <taxon>Araneae</taxon>
        <taxon>Araneomorphae</taxon>
        <taxon>Entelegynae</taxon>
        <taxon>Araneoidea</taxon>
        <taxon>Araneidae</taxon>
        <taxon>Larinioides</taxon>
    </lineage>
</organism>
<gene>
    <name evidence="14" type="ORF">LARSCL_LOCUS19667</name>
</gene>
<keyword evidence="11" id="KW-0539">Nucleus</keyword>
<evidence type="ECO:0000256" key="8">
    <source>
        <dbReference type="ARBA" id="ARBA00023015"/>
    </source>
</evidence>
<dbReference type="InterPro" id="IPR050457">
    <property type="entry name" value="ZnFinger_BTB_dom_contain"/>
</dbReference>
<evidence type="ECO:0000256" key="6">
    <source>
        <dbReference type="ARBA" id="ARBA00022771"/>
    </source>
</evidence>
<dbReference type="PROSITE" id="PS50157">
    <property type="entry name" value="ZINC_FINGER_C2H2_2"/>
    <property type="match status" value="2"/>
</dbReference>
<dbReference type="GO" id="GO:0008270">
    <property type="term" value="F:zinc ion binding"/>
    <property type="evidence" value="ECO:0007669"/>
    <property type="project" value="UniProtKB-KW"/>
</dbReference>
<dbReference type="InterPro" id="IPR036236">
    <property type="entry name" value="Znf_C2H2_sf"/>
</dbReference>
<dbReference type="Proteomes" id="UP001497382">
    <property type="component" value="Unassembled WGS sequence"/>
</dbReference>